<evidence type="ECO:0008006" key="3">
    <source>
        <dbReference type="Google" id="ProtNLM"/>
    </source>
</evidence>
<accession>A0AAE3GD32</accession>
<proteinExistence type="predicted"/>
<dbReference type="EMBL" id="JAMTCK010000004">
    <property type="protein sequence ID" value="MCP2164984.1"/>
    <property type="molecule type" value="Genomic_DNA"/>
</dbReference>
<comment type="caution">
    <text evidence="1">The sequence shown here is derived from an EMBL/GenBank/DDBJ whole genome shotgun (WGS) entry which is preliminary data.</text>
</comment>
<sequence length="94" mass="10062">MVTFPPAGTTLDRYYKNKAQYPAFEESEVANYPAANFDITDAKHGQCSTIVGVAKDAVFIVQASAGSDDPQYSTPCTLSAKAAEIVVNNLKGDR</sequence>
<reference evidence="1" key="1">
    <citation type="submission" date="2022-06" db="EMBL/GenBank/DDBJ databases">
        <title>Genomic Encyclopedia of Archaeal and Bacterial Type Strains, Phase II (KMG-II): from individual species to whole genera.</title>
        <authorList>
            <person name="Goeker M."/>
        </authorList>
    </citation>
    <scope>NUCLEOTIDE SEQUENCE</scope>
    <source>
        <strain evidence="1">DSM 43935</strain>
    </source>
</reference>
<evidence type="ECO:0000313" key="1">
    <source>
        <dbReference type="EMBL" id="MCP2164984.1"/>
    </source>
</evidence>
<protein>
    <recommendedName>
        <fullName evidence="3">DUF3558 domain-containing protein</fullName>
    </recommendedName>
</protein>
<organism evidence="1 2">
    <name type="scientific">Goodfellowiella coeruleoviolacea</name>
    <dbReference type="NCBI Taxonomy" id="334858"/>
    <lineage>
        <taxon>Bacteria</taxon>
        <taxon>Bacillati</taxon>
        <taxon>Actinomycetota</taxon>
        <taxon>Actinomycetes</taxon>
        <taxon>Pseudonocardiales</taxon>
        <taxon>Pseudonocardiaceae</taxon>
        <taxon>Goodfellowiella</taxon>
    </lineage>
</organism>
<dbReference type="Proteomes" id="UP001206128">
    <property type="component" value="Unassembled WGS sequence"/>
</dbReference>
<gene>
    <name evidence="1" type="ORF">LX83_001833</name>
</gene>
<dbReference type="AlphaFoldDB" id="A0AAE3GD32"/>
<name>A0AAE3GD32_9PSEU</name>
<keyword evidence="2" id="KW-1185">Reference proteome</keyword>
<evidence type="ECO:0000313" key="2">
    <source>
        <dbReference type="Proteomes" id="UP001206128"/>
    </source>
</evidence>